<keyword evidence="9" id="KW-0319">Glycerol metabolism</keyword>
<dbReference type="SUPFAM" id="SSF53067">
    <property type="entry name" value="Actin-like ATPase domain"/>
    <property type="match status" value="2"/>
</dbReference>
<dbReference type="AlphaFoldDB" id="A0A7M7R6U1"/>
<dbReference type="EnsemblMetazoa" id="XM_392521">
    <property type="protein sequence ID" value="XP_392521"/>
    <property type="gene ID" value="LOC408989"/>
</dbReference>
<dbReference type="GO" id="GO:0005524">
    <property type="term" value="F:ATP binding"/>
    <property type="evidence" value="ECO:0007669"/>
    <property type="project" value="UniProtKB-KW"/>
</dbReference>
<comment type="function">
    <text evidence="12">Skin-specific kinase that plays a key role in glycerol metabolism, catalyzing its phosphorylation to produce sn-glycerol 3-phosphate. Involved in skin-specific regulation of sterol regulatory element-binding protein (SREBP) processing and lipid biosynthesis.</text>
</comment>
<dbReference type="FunFam" id="3.30.420.40:FF:000102">
    <property type="entry name" value="Putative glycerol kinase 5"/>
    <property type="match status" value="1"/>
</dbReference>
<feature type="domain" description="Carbohydrate kinase FGGY N-terminal" evidence="15">
    <location>
        <begin position="3"/>
        <end position="263"/>
    </location>
</feature>
<reference evidence="17" key="1">
    <citation type="submission" date="2021-01" db="UniProtKB">
        <authorList>
            <consortium name="EnsemblMetazoa"/>
        </authorList>
    </citation>
    <scope>IDENTIFICATION</scope>
    <source>
        <strain evidence="17">DH4</strain>
    </source>
</reference>
<dbReference type="InterPro" id="IPR037444">
    <property type="entry name" value="GK5"/>
</dbReference>
<evidence type="ECO:0000259" key="15">
    <source>
        <dbReference type="Pfam" id="PF00370"/>
    </source>
</evidence>
<evidence type="ECO:0000256" key="2">
    <source>
        <dbReference type="ARBA" id="ARBA00005190"/>
    </source>
</evidence>
<evidence type="ECO:0000313" key="19">
    <source>
        <dbReference type="RefSeq" id="XP_392521.3"/>
    </source>
</evidence>
<dbReference type="KEGG" id="ame:408989"/>
<dbReference type="Pfam" id="PF02782">
    <property type="entry name" value="FGGY_C"/>
    <property type="match status" value="1"/>
</dbReference>
<evidence type="ECO:0000256" key="14">
    <source>
        <dbReference type="RuleBase" id="RU003733"/>
    </source>
</evidence>
<dbReference type="PIRSF" id="PIRSF000538">
    <property type="entry name" value="GlpK"/>
    <property type="match status" value="1"/>
</dbReference>
<dbReference type="InterPro" id="IPR000577">
    <property type="entry name" value="Carb_kinase_FGGY"/>
</dbReference>
<protein>
    <recommendedName>
        <fullName evidence="13">Glycerol kinase 5</fullName>
        <ecNumber evidence="4">2.7.1.30</ecNumber>
    </recommendedName>
    <alternativeName>
        <fullName evidence="11">ATP:glycerol 3-phosphotransferase 5</fullName>
    </alternativeName>
</protein>
<dbReference type="PANTHER" id="PTHR10196">
    <property type="entry name" value="SUGAR KINASE"/>
    <property type="match status" value="1"/>
</dbReference>
<evidence type="ECO:0000259" key="16">
    <source>
        <dbReference type="Pfam" id="PF02782"/>
    </source>
</evidence>
<comment type="subcellular location">
    <subcellularLocation>
        <location evidence="1">Cytoplasm</location>
    </subcellularLocation>
</comment>
<evidence type="ECO:0000256" key="12">
    <source>
        <dbReference type="ARBA" id="ARBA00045165"/>
    </source>
</evidence>
<keyword evidence="8 14" id="KW-0418">Kinase</keyword>
<accession>A0A7M7R6U1</accession>
<dbReference type="Proteomes" id="UP000005203">
    <property type="component" value="Linkage group LG9"/>
</dbReference>
<comment type="similarity">
    <text evidence="3 14">Belongs to the FGGY kinase family.</text>
</comment>
<dbReference type="CDD" id="cd07793">
    <property type="entry name" value="ASKHA_NBD_FGGY_GK5-like"/>
    <property type="match status" value="1"/>
</dbReference>
<dbReference type="GO" id="GO:0004370">
    <property type="term" value="F:glycerol kinase activity"/>
    <property type="evidence" value="ECO:0007669"/>
    <property type="project" value="UniProtKB-EC"/>
</dbReference>
<reference evidence="19" key="2">
    <citation type="submission" date="2025-04" db="UniProtKB">
        <authorList>
            <consortium name="RefSeq"/>
        </authorList>
    </citation>
    <scope>IDENTIFICATION</scope>
    <source>
        <strain evidence="19">DH4</strain>
        <tissue evidence="19">Whole body</tissue>
    </source>
</reference>
<dbReference type="FunFam" id="3.30.420.40:FF:000104">
    <property type="entry name" value="putative glycerol kinase 5"/>
    <property type="match status" value="1"/>
</dbReference>
<keyword evidence="18" id="KW-1185">Reference proteome</keyword>
<proteinExistence type="inferred from homology"/>
<dbReference type="InterPro" id="IPR018484">
    <property type="entry name" value="FGGY_N"/>
</dbReference>
<dbReference type="Gene3D" id="3.30.420.40">
    <property type="match status" value="2"/>
</dbReference>
<evidence type="ECO:0000256" key="1">
    <source>
        <dbReference type="ARBA" id="ARBA00004496"/>
    </source>
</evidence>
<evidence type="ECO:0000256" key="8">
    <source>
        <dbReference type="ARBA" id="ARBA00022777"/>
    </source>
</evidence>
<accession>A0A8B9AYN4</accession>
<feature type="domain" description="Carbohydrate kinase FGGY C-terminal" evidence="16">
    <location>
        <begin position="272"/>
        <end position="458"/>
    </location>
</feature>
<evidence type="ECO:0000256" key="7">
    <source>
        <dbReference type="ARBA" id="ARBA00022741"/>
    </source>
</evidence>
<dbReference type="InterPro" id="IPR043129">
    <property type="entry name" value="ATPase_NBD"/>
</dbReference>
<evidence type="ECO:0000256" key="6">
    <source>
        <dbReference type="ARBA" id="ARBA00022679"/>
    </source>
</evidence>
<evidence type="ECO:0000256" key="13">
    <source>
        <dbReference type="ARBA" id="ARBA00047192"/>
    </source>
</evidence>
<keyword evidence="6 14" id="KW-0808">Transferase</keyword>
<evidence type="ECO:0000256" key="9">
    <source>
        <dbReference type="ARBA" id="ARBA00022798"/>
    </source>
</evidence>
<dbReference type="PANTHER" id="PTHR10196:SF68">
    <property type="entry name" value="GLYCEROL KINASE 5-RELATED"/>
    <property type="match status" value="1"/>
</dbReference>
<dbReference type="GO" id="GO:0019563">
    <property type="term" value="P:glycerol catabolic process"/>
    <property type="evidence" value="ECO:0007669"/>
    <property type="project" value="UniProtKB-UniPathway"/>
</dbReference>
<organism evidence="17">
    <name type="scientific">Apis mellifera</name>
    <name type="common">Honeybee</name>
    <dbReference type="NCBI Taxonomy" id="7460"/>
    <lineage>
        <taxon>Eukaryota</taxon>
        <taxon>Metazoa</taxon>
        <taxon>Ecdysozoa</taxon>
        <taxon>Arthropoda</taxon>
        <taxon>Hexapoda</taxon>
        <taxon>Insecta</taxon>
        <taxon>Pterygota</taxon>
        <taxon>Neoptera</taxon>
        <taxon>Endopterygota</taxon>
        <taxon>Hymenoptera</taxon>
        <taxon>Apocrita</taxon>
        <taxon>Aculeata</taxon>
        <taxon>Apoidea</taxon>
        <taxon>Anthophila</taxon>
        <taxon>Apidae</taxon>
        <taxon>Apis</taxon>
    </lineage>
</organism>
<comment type="pathway">
    <text evidence="2">Polyol metabolism; glycerol degradation via glycerol kinase pathway; sn-glycerol 3-phosphate from glycerol: step 1/1.</text>
</comment>
<dbReference type="GeneID" id="408989"/>
<name>A0A7M7R6U1_APIME</name>
<evidence type="ECO:0000256" key="11">
    <source>
        <dbReference type="ARBA" id="ARBA00033026"/>
    </source>
</evidence>
<evidence type="ECO:0000256" key="3">
    <source>
        <dbReference type="ARBA" id="ARBA00009156"/>
    </source>
</evidence>
<dbReference type="GO" id="GO:0046167">
    <property type="term" value="P:glycerol-3-phosphate biosynthetic process"/>
    <property type="evidence" value="ECO:0007669"/>
    <property type="project" value="TreeGrafter"/>
</dbReference>
<dbReference type="EC" id="2.7.1.30" evidence="4"/>
<evidence type="ECO:0000256" key="5">
    <source>
        <dbReference type="ARBA" id="ARBA00022490"/>
    </source>
</evidence>
<evidence type="ECO:0000256" key="4">
    <source>
        <dbReference type="ARBA" id="ARBA00012099"/>
    </source>
</evidence>
<keyword evidence="5" id="KW-0963">Cytoplasm</keyword>
<dbReference type="OrthoDB" id="6278781at2759"/>
<dbReference type="InterPro" id="IPR018483">
    <property type="entry name" value="Carb_kinase_FGGY_CS"/>
</dbReference>
<dbReference type="Pfam" id="PF00370">
    <property type="entry name" value="FGGY_N"/>
    <property type="match status" value="1"/>
</dbReference>
<evidence type="ECO:0000313" key="17">
    <source>
        <dbReference type="EnsemblMetazoa" id="XP_392521"/>
    </source>
</evidence>
<keyword evidence="7" id="KW-0547">Nucleotide-binding</keyword>
<dbReference type="UniPathway" id="UPA00618">
    <property type="reaction ID" value="UER00672"/>
</dbReference>
<sequence>MRYIGALDVGTTNVRFHILDEEGNTIASSTEKIQLLYPKPNYVEIDPDALWTTIVSVMKNTLTESKVSLESIVGIGISTQRGSFTTWNSKDGRHYHNFITWKDLRADDLVKEWNSSIIMRILKIGSKILYTFSRNKRFLGMSVFKFMNTQMSLRLVWVLQHVPGLQEAMNDGNVLFGGIDSWLLYKFTGKHVTDISSASATGIFDPFIKCWSSSMINLLKLPHDIFPQVVETSGNFGSTPKDLFGVEIPILCSTTDQSASLFGSMCMQPGDLKITMGTGTFLNVNTGDIPHASVAGLYPLIAWQTGDELVYMAEGAWNETGGIIEWAKEISLIDQVAETANIANSVNDSDGVYFVPAFSGLHAPINDYRAAAGFIGLKPTTRKNHLVRALLESIVFGMLLLYETLCSETSFTYKRIRVDGGVSKNDFILQLLADLTGLEVERASSTEISILGIIFLTGLQCGVWKSKENIFKLRKVETIFMPNNENRERYRPIVAEWKRALQRLGKWYTEIK</sequence>
<keyword evidence="10" id="KW-0067">ATP-binding</keyword>
<dbReference type="PROSITE" id="PS00445">
    <property type="entry name" value="FGGY_KINASES_2"/>
    <property type="match status" value="1"/>
</dbReference>
<dbReference type="RefSeq" id="XP_392521.3">
    <property type="nucleotide sequence ID" value="XM_392521.7"/>
</dbReference>
<evidence type="ECO:0000256" key="10">
    <source>
        <dbReference type="ARBA" id="ARBA00022840"/>
    </source>
</evidence>
<gene>
    <name evidence="19" type="primary">LOC408989</name>
</gene>
<dbReference type="GO" id="GO:0006641">
    <property type="term" value="P:triglyceride metabolic process"/>
    <property type="evidence" value="ECO:0007669"/>
    <property type="project" value="TreeGrafter"/>
</dbReference>
<dbReference type="InterPro" id="IPR018485">
    <property type="entry name" value="FGGY_C"/>
</dbReference>
<evidence type="ECO:0000313" key="18">
    <source>
        <dbReference type="Proteomes" id="UP000005203"/>
    </source>
</evidence>
<dbReference type="GO" id="GO:0005739">
    <property type="term" value="C:mitochondrion"/>
    <property type="evidence" value="ECO:0007669"/>
    <property type="project" value="TreeGrafter"/>
</dbReference>